<keyword evidence="2" id="KW-1185">Reference proteome</keyword>
<proteinExistence type="predicted"/>
<protein>
    <recommendedName>
        <fullName evidence="3">ABC transporter substrate-binding protein</fullName>
    </recommendedName>
</protein>
<dbReference type="RefSeq" id="WP_169250395.1">
    <property type="nucleotide sequence ID" value="NZ_SPMZ01000076.1"/>
</dbReference>
<reference evidence="1 2" key="1">
    <citation type="submission" date="2019-03" db="EMBL/GenBank/DDBJ databases">
        <title>Metabolic reconstructions from genomes of highly enriched 'Candidatus Accumulibacter' and 'Candidatus Competibacter' bioreactor populations.</title>
        <authorList>
            <person name="Annavajhala M.K."/>
            <person name="Welles L."/>
            <person name="Abbas B."/>
            <person name="Sorokin D."/>
            <person name="Park H."/>
            <person name="Van Loosdrecht M."/>
            <person name="Chandran K."/>
        </authorList>
    </citation>
    <scope>NUCLEOTIDE SEQUENCE [LARGE SCALE GENOMIC DNA]</scope>
    <source>
        <strain evidence="1 2">SBR_G</strain>
    </source>
</reference>
<dbReference type="InterPro" id="IPR007487">
    <property type="entry name" value="ABC_transpt-TYRBP-like"/>
</dbReference>
<evidence type="ECO:0000313" key="1">
    <source>
        <dbReference type="EMBL" id="NMQ21128.1"/>
    </source>
</evidence>
<name>A0ABX1TNW0_9GAMM</name>
<sequence length="325" mass="35761">MWRRRLGRWVLSVCLILNANLVAASTLLFLTAEETPLYQAWSRDPHRSPTLCFTLARPSADVTLQGFLSLDRPEGPPIPARKTQTLDSLADLCHRERAQVVVALGDEAARMILRACQLPTLLVGMTRQQLAPLLADARREPVSAIYREADPSLDLRLARALLPNARTVGVLVPTPEPAWLMSLRVEGRRLAFALDEIAVTDDLDAVRMLRPRLTGLDAVLLPPDANIVNEWSLKPLLLMTVRQGVPVLGGSTARYVEAGVLAAVVADERRMPEQMRALIAELAHGRTPHPTYPASVRVAINRTVAETLSVSAEAIHRAWSLFSTP</sequence>
<dbReference type="PANTHER" id="PTHR35271:SF1">
    <property type="entry name" value="ABC TRANSPORTER, SUBSTRATE-BINDING LIPOPROTEIN"/>
    <property type="match status" value="1"/>
</dbReference>
<gene>
    <name evidence="1" type="ORF">E4P82_19175</name>
</gene>
<dbReference type="PANTHER" id="PTHR35271">
    <property type="entry name" value="ABC TRANSPORTER, SUBSTRATE-BINDING LIPOPROTEIN-RELATED"/>
    <property type="match status" value="1"/>
</dbReference>
<dbReference type="Proteomes" id="UP000760480">
    <property type="component" value="Unassembled WGS sequence"/>
</dbReference>
<evidence type="ECO:0000313" key="2">
    <source>
        <dbReference type="Proteomes" id="UP000760480"/>
    </source>
</evidence>
<accession>A0ABX1TNW0</accession>
<dbReference type="Gene3D" id="3.40.50.2300">
    <property type="match status" value="2"/>
</dbReference>
<evidence type="ECO:0008006" key="3">
    <source>
        <dbReference type="Google" id="ProtNLM"/>
    </source>
</evidence>
<organism evidence="1 2">
    <name type="scientific">Candidatus Competibacter phosphatis</name>
    <dbReference type="NCBI Taxonomy" id="221280"/>
    <lineage>
        <taxon>Bacteria</taxon>
        <taxon>Pseudomonadati</taxon>
        <taxon>Pseudomonadota</taxon>
        <taxon>Gammaproteobacteria</taxon>
        <taxon>Candidatus Competibacteraceae</taxon>
        <taxon>Candidatus Competibacter</taxon>
    </lineage>
</organism>
<comment type="caution">
    <text evidence="1">The sequence shown here is derived from an EMBL/GenBank/DDBJ whole genome shotgun (WGS) entry which is preliminary data.</text>
</comment>
<dbReference type="EMBL" id="SPMZ01000076">
    <property type="protein sequence ID" value="NMQ21128.1"/>
    <property type="molecule type" value="Genomic_DNA"/>
</dbReference>